<sequence>KSPERSKKLSEKLKGHPALTAPKSEEWKKKASIAAKNRKTVMVECDVCGRVMSNRMIARHKRGKQCQK</sequence>
<feature type="compositionally biased region" description="Basic and acidic residues" evidence="1">
    <location>
        <begin position="1"/>
        <end position="14"/>
    </location>
</feature>
<reference evidence="2" key="1">
    <citation type="journal article" date="2021" name="Proc. Natl. Acad. Sci. U.S.A.">
        <title>Global biogeography of chemosynthetic symbionts reveals both localized and globally distributed symbiont groups. .</title>
        <authorList>
            <person name="Osvatic J.T."/>
            <person name="Wilkins L.G.E."/>
            <person name="Leibrecht L."/>
            <person name="Leray M."/>
            <person name="Zauner S."/>
            <person name="Polzin J."/>
            <person name="Camacho Y."/>
            <person name="Gros O."/>
            <person name="van Gils J.A."/>
            <person name="Eisen J.A."/>
            <person name="Petersen J.M."/>
            <person name="Yuen B."/>
        </authorList>
    </citation>
    <scope>NUCLEOTIDE SEQUENCE</scope>
    <source>
        <strain evidence="2">MAGclacostrist064TRANS</strain>
    </source>
</reference>
<organism evidence="2 3">
    <name type="scientific">Candidatus Thiodiazotropha taylori</name>
    <dbReference type="NCBI Taxonomy" id="2792791"/>
    <lineage>
        <taxon>Bacteria</taxon>
        <taxon>Pseudomonadati</taxon>
        <taxon>Pseudomonadota</taxon>
        <taxon>Gammaproteobacteria</taxon>
        <taxon>Chromatiales</taxon>
        <taxon>Sedimenticolaceae</taxon>
        <taxon>Candidatus Thiodiazotropha</taxon>
    </lineage>
</organism>
<proteinExistence type="predicted"/>
<name>A0A9E4K879_9GAMM</name>
<dbReference type="AlphaFoldDB" id="A0A9E4K879"/>
<dbReference type="Proteomes" id="UP000886667">
    <property type="component" value="Unassembled WGS sequence"/>
</dbReference>
<protein>
    <recommendedName>
        <fullName evidence="4">C2H2-type domain-containing protein</fullName>
    </recommendedName>
</protein>
<gene>
    <name evidence="2" type="ORF">JAZ07_01010</name>
</gene>
<evidence type="ECO:0008006" key="4">
    <source>
        <dbReference type="Google" id="ProtNLM"/>
    </source>
</evidence>
<evidence type="ECO:0000256" key="1">
    <source>
        <dbReference type="SAM" id="MobiDB-lite"/>
    </source>
</evidence>
<feature type="non-terminal residue" evidence="2">
    <location>
        <position position="1"/>
    </location>
</feature>
<comment type="caution">
    <text evidence="2">The sequence shown here is derived from an EMBL/GenBank/DDBJ whole genome shotgun (WGS) entry which is preliminary data.</text>
</comment>
<evidence type="ECO:0000313" key="2">
    <source>
        <dbReference type="EMBL" id="MCG7944905.1"/>
    </source>
</evidence>
<feature type="region of interest" description="Disordered" evidence="1">
    <location>
        <begin position="1"/>
        <end position="20"/>
    </location>
</feature>
<dbReference type="EMBL" id="JAEPCM010000016">
    <property type="protein sequence ID" value="MCG7944905.1"/>
    <property type="molecule type" value="Genomic_DNA"/>
</dbReference>
<accession>A0A9E4K879</accession>
<evidence type="ECO:0000313" key="3">
    <source>
        <dbReference type="Proteomes" id="UP000886667"/>
    </source>
</evidence>